<dbReference type="Proteomes" id="UP001233999">
    <property type="component" value="Unassembled WGS sequence"/>
</dbReference>
<gene>
    <name evidence="1" type="ORF">L9F63_006245</name>
</gene>
<feature type="non-terminal residue" evidence="1">
    <location>
        <position position="60"/>
    </location>
</feature>
<proteinExistence type="predicted"/>
<organism evidence="1 2">
    <name type="scientific">Diploptera punctata</name>
    <name type="common">Pacific beetle cockroach</name>
    <dbReference type="NCBI Taxonomy" id="6984"/>
    <lineage>
        <taxon>Eukaryota</taxon>
        <taxon>Metazoa</taxon>
        <taxon>Ecdysozoa</taxon>
        <taxon>Arthropoda</taxon>
        <taxon>Hexapoda</taxon>
        <taxon>Insecta</taxon>
        <taxon>Pterygota</taxon>
        <taxon>Neoptera</taxon>
        <taxon>Polyneoptera</taxon>
        <taxon>Dictyoptera</taxon>
        <taxon>Blattodea</taxon>
        <taxon>Blaberoidea</taxon>
        <taxon>Blaberidae</taxon>
        <taxon>Diplopterinae</taxon>
        <taxon>Diploptera</taxon>
    </lineage>
</organism>
<feature type="non-terminal residue" evidence="1">
    <location>
        <position position="1"/>
    </location>
</feature>
<sequence>VTTILNIKSYRSGDFFPSLQLIKNYVSYIHKFIGSKHYSKHYKVKTKRRILIGREDKSRQ</sequence>
<keyword evidence="2" id="KW-1185">Reference proteome</keyword>
<evidence type="ECO:0000313" key="2">
    <source>
        <dbReference type="Proteomes" id="UP001233999"/>
    </source>
</evidence>
<name>A0AAD7ZAX9_DIPPU</name>
<reference evidence="1" key="2">
    <citation type="submission" date="2023-05" db="EMBL/GenBank/DDBJ databases">
        <authorList>
            <person name="Fouks B."/>
        </authorList>
    </citation>
    <scope>NUCLEOTIDE SEQUENCE</scope>
    <source>
        <strain evidence="1">Stay&amp;Tobe</strain>
        <tissue evidence="1">Testes</tissue>
    </source>
</reference>
<dbReference type="EMBL" id="JASPKZ010009371">
    <property type="protein sequence ID" value="KAJ9577188.1"/>
    <property type="molecule type" value="Genomic_DNA"/>
</dbReference>
<comment type="caution">
    <text evidence="1">The sequence shown here is derived from an EMBL/GenBank/DDBJ whole genome shotgun (WGS) entry which is preliminary data.</text>
</comment>
<evidence type="ECO:0000313" key="1">
    <source>
        <dbReference type="EMBL" id="KAJ9577188.1"/>
    </source>
</evidence>
<protein>
    <submittedName>
        <fullName evidence="1">Uncharacterized protein</fullName>
    </submittedName>
</protein>
<dbReference type="AlphaFoldDB" id="A0AAD7ZAX9"/>
<reference evidence="1" key="1">
    <citation type="journal article" date="2023" name="IScience">
        <title>Live-bearing cockroach genome reveals convergent evolutionary mechanisms linked to viviparity in insects and beyond.</title>
        <authorList>
            <person name="Fouks B."/>
            <person name="Harrison M.C."/>
            <person name="Mikhailova A.A."/>
            <person name="Marchal E."/>
            <person name="English S."/>
            <person name="Carruthers M."/>
            <person name="Jennings E.C."/>
            <person name="Chiamaka E.L."/>
            <person name="Frigard R.A."/>
            <person name="Pippel M."/>
            <person name="Attardo G.M."/>
            <person name="Benoit J.B."/>
            <person name="Bornberg-Bauer E."/>
            <person name="Tobe S.S."/>
        </authorList>
    </citation>
    <scope>NUCLEOTIDE SEQUENCE</scope>
    <source>
        <strain evidence="1">Stay&amp;Tobe</strain>
    </source>
</reference>
<accession>A0AAD7ZAX9</accession>